<evidence type="ECO:0000256" key="7">
    <source>
        <dbReference type="ARBA" id="ARBA00022837"/>
    </source>
</evidence>
<evidence type="ECO:0000256" key="8">
    <source>
        <dbReference type="ARBA" id="ARBA00023157"/>
    </source>
</evidence>
<keyword evidence="4" id="KW-0479">Metal-binding</keyword>
<evidence type="ECO:0000256" key="6">
    <source>
        <dbReference type="ARBA" id="ARBA00022801"/>
    </source>
</evidence>
<dbReference type="GO" id="GO:0030600">
    <property type="term" value="F:feruloyl esterase activity"/>
    <property type="evidence" value="ECO:0007669"/>
    <property type="project" value="UniProtKB-EC"/>
</dbReference>
<evidence type="ECO:0000256" key="3">
    <source>
        <dbReference type="ARBA" id="ARBA00022651"/>
    </source>
</evidence>
<keyword evidence="5" id="KW-0732">Signal</keyword>
<keyword evidence="3" id="KW-0624">Polysaccharide degradation</keyword>
<sequence>MHYPVSLMAIVPMAIGLSLPKQKPDCSTFARSLPLSDYNATILNSTYYPSGSLNNSNTFNRVPFCEVYTSISYGSKNNTLISATWLPDRLQYNDRFMAVGGGGMAGVIDYANMMTQLNSGMGFAVAGGDSGHRAQDNNGGGGEPGVYLPYLHDSEQVTAWIHDAISLFTPAAKALTAAYYGQDVSYSFYDGCSTGGAQGVALAQYHPGLFDGIVAGCPGNWYSHLALSFLWNAQQTASNASKLSQAKLNLTTNAVLDACDLNDGVEDRLLENPLNCTFEVATLACNASTTNSSTCLSPPEFLAAKSIYSGPQNAATQQPLYPGFTLGSEIEWAVQQGELSSAFSVPILQNLVYDDLTYNASTFNWASDVADLDVRAGAFIDAIDPDLSAFKDAGGKLLVYQGWADPFNAATWPIEHLEHIRQVTGGGKDVSDWLNLFMVPGGGHCGAAAHYPQVPAKYHSVAKMVKWVERGEKPGEVLSTDAPDGSGRTRKLCAWPSTARLVGQDEDDWGSYVCE</sequence>
<dbReference type="Pfam" id="PF07519">
    <property type="entry name" value="Tannase"/>
    <property type="match status" value="1"/>
</dbReference>
<evidence type="ECO:0000313" key="12">
    <source>
        <dbReference type="Proteomes" id="UP000803884"/>
    </source>
</evidence>
<dbReference type="PANTHER" id="PTHR33938:SF15">
    <property type="entry name" value="FERULOYL ESTERASE B-RELATED"/>
    <property type="match status" value="1"/>
</dbReference>
<dbReference type="InterPro" id="IPR029058">
    <property type="entry name" value="AB_hydrolase_fold"/>
</dbReference>
<dbReference type="AlphaFoldDB" id="A0AB34L4N9"/>
<keyword evidence="2" id="KW-0719">Serine esterase</keyword>
<comment type="catalytic activity">
    <reaction evidence="9">
        <text>feruloyl-polysaccharide + H2O = ferulate + polysaccharide.</text>
        <dbReference type="EC" id="3.1.1.73"/>
    </reaction>
</comment>
<evidence type="ECO:0000256" key="4">
    <source>
        <dbReference type="ARBA" id="ARBA00022723"/>
    </source>
</evidence>
<dbReference type="Proteomes" id="UP000803884">
    <property type="component" value="Unassembled WGS sequence"/>
</dbReference>
<keyword evidence="3" id="KW-0119">Carbohydrate metabolism</keyword>
<protein>
    <recommendedName>
        <fullName evidence="10">Carboxylic ester hydrolase</fullName>
        <ecNumber evidence="10">3.1.1.-</ecNumber>
    </recommendedName>
</protein>
<dbReference type="GO" id="GO:0046872">
    <property type="term" value="F:metal ion binding"/>
    <property type="evidence" value="ECO:0007669"/>
    <property type="project" value="UniProtKB-KW"/>
</dbReference>
<dbReference type="InterPro" id="IPR011118">
    <property type="entry name" value="Tannase/feruloyl_esterase"/>
</dbReference>
<dbReference type="EC" id="3.1.1.-" evidence="10"/>
<keyword evidence="3" id="KW-0858">Xylan degradation</keyword>
<keyword evidence="8" id="KW-1015">Disulfide bond</keyword>
<name>A0AB34L4N9_9PEZI</name>
<dbReference type="GeneID" id="96002218"/>
<evidence type="ECO:0000256" key="5">
    <source>
        <dbReference type="ARBA" id="ARBA00022729"/>
    </source>
</evidence>
<dbReference type="RefSeq" id="XP_069233750.1">
    <property type="nucleotide sequence ID" value="XM_069369380.1"/>
</dbReference>
<keyword evidence="6 10" id="KW-0378">Hydrolase</keyword>
<organism evidence="11 12">
    <name type="scientific">Cladosporium halotolerans</name>
    <dbReference type="NCBI Taxonomy" id="1052096"/>
    <lineage>
        <taxon>Eukaryota</taxon>
        <taxon>Fungi</taxon>
        <taxon>Dikarya</taxon>
        <taxon>Ascomycota</taxon>
        <taxon>Pezizomycotina</taxon>
        <taxon>Dothideomycetes</taxon>
        <taxon>Dothideomycetidae</taxon>
        <taxon>Cladosporiales</taxon>
        <taxon>Cladosporiaceae</taxon>
        <taxon>Cladosporium</taxon>
    </lineage>
</organism>
<dbReference type="EMBL" id="JAAQHG020000002">
    <property type="protein sequence ID" value="KAL1590645.1"/>
    <property type="molecule type" value="Genomic_DNA"/>
</dbReference>
<comment type="similarity">
    <text evidence="1 10">Belongs to the tannase family.</text>
</comment>
<evidence type="ECO:0000256" key="10">
    <source>
        <dbReference type="RuleBase" id="RU361238"/>
    </source>
</evidence>
<dbReference type="SUPFAM" id="SSF53474">
    <property type="entry name" value="alpha/beta-Hydrolases"/>
    <property type="match status" value="1"/>
</dbReference>
<keyword evidence="7" id="KW-0106">Calcium</keyword>
<accession>A0AB34L4N9</accession>
<dbReference type="PANTHER" id="PTHR33938">
    <property type="entry name" value="FERULOYL ESTERASE B-RELATED"/>
    <property type="match status" value="1"/>
</dbReference>
<dbReference type="GO" id="GO:0045493">
    <property type="term" value="P:xylan catabolic process"/>
    <property type="evidence" value="ECO:0007669"/>
    <property type="project" value="UniProtKB-KW"/>
</dbReference>
<reference evidence="11 12" key="1">
    <citation type="journal article" date="2020" name="Microbiol. Resour. Announc.">
        <title>Draft Genome Sequence of a Cladosporium Species Isolated from the Mesophotic Ascidian Didemnum maculosum.</title>
        <authorList>
            <person name="Gioti A."/>
            <person name="Siaperas R."/>
            <person name="Nikolaivits E."/>
            <person name="Le Goff G."/>
            <person name="Ouazzani J."/>
            <person name="Kotoulas G."/>
            <person name="Topakas E."/>
        </authorList>
    </citation>
    <scope>NUCLEOTIDE SEQUENCE [LARGE SCALE GENOMIC DNA]</scope>
    <source>
        <strain evidence="11 12">TM138-S3</strain>
    </source>
</reference>
<comment type="caution">
    <text evidence="11">The sequence shown here is derived from an EMBL/GenBank/DDBJ whole genome shotgun (WGS) entry which is preliminary data.</text>
</comment>
<keyword evidence="12" id="KW-1185">Reference proteome</keyword>
<evidence type="ECO:0000256" key="9">
    <source>
        <dbReference type="ARBA" id="ARBA00034075"/>
    </source>
</evidence>
<evidence type="ECO:0000256" key="2">
    <source>
        <dbReference type="ARBA" id="ARBA00022487"/>
    </source>
</evidence>
<evidence type="ECO:0000256" key="1">
    <source>
        <dbReference type="ARBA" id="ARBA00006249"/>
    </source>
</evidence>
<proteinExistence type="inferred from homology"/>
<evidence type="ECO:0000313" key="11">
    <source>
        <dbReference type="EMBL" id="KAL1590645.1"/>
    </source>
</evidence>
<gene>
    <name evidence="11" type="ORF">WHR41_00774</name>
</gene>